<organism evidence="2">
    <name type="scientific">Uncultured Desulfatiglans sp</name>
    <dbReference type="NCBI Taxonomy" id="1748965"/>
    <lineage>
        <taxon>Bacteria</taxon>
        <taxon>Pseudomonadati</taxon>
        <taxon>Thermodesulfobacteriota</taxon>
        <taxon>Desulfobacteria</taxon>
        <taxon>Desulfatiglandales</taxon>
        <taxon>Desulfatiglandaceae</taxon>
        <taxon>Desulfatiglans</taxon>
        <taxon>environmental samples</taxon>
    </lineage>
</organism>
<sequence length="102" mass="10938">MFSTASAMLRSKVYRSRSCAHATQLPHIIALASISAGIKKNNRSTLILSLQVLESAIRYPLRTPHRSAKNASRPIRPLSGSSQARSSHSTVQGQRLGAGLGT</sequence>
<proteinExistence type="predicted"/>
<evidence type="ECO:0000313" key="2">
    <source>
        <dbReference type="EMBL" id="VBB46977.1"/>
    </source>
</evidence>
<feature type="region of interest" description="Disordered" evidence="1">
    <location>
        <begin position="62"/>
        <end position="102"/>
    </location>
</feature>
<evidence type="ECO:0000256" key="1">
    <source>
        <dbReference type="SAM" id="MobiDB-lite"/>
    </source>
</evidence>
<dbReference type="EMBL" id="UPXX01000032">
    <property type="protein sequence ID" value="VBB46977.1"/>
    <property type="molecule type" value="Genomic_DNA"/>
</dbReference>
<dbReference type="AlphaFoldDB" id="A0A653AG31"/>
<name>A0A653AG31_UNCDX</name>
<protein>
    <submittedName>
        <fullName evidence="2">Uncharacterized protein</fullName>
    </submittedName>
</protein>
<feature type="compositionally biased region" description="Polar residues" evidence="1">
    <location>
        <begin position="79"/>
        <end position="93"/>
    </location>
</feature>
<accession>A0A653AG31</accession>
<gene>
    <name evidence="2" type="ORF">TRIP_B50059</name>
</gene>
<reference evidence="2" key="1">
    <citation type="submission" date="2018-07" db="EMBL/GenBank/DDBJ databases">
        <authorList>
            <consortium name="Genoscope - CEA"/>
            <person name="William W."/>
        </authorList>
    </citation>
    <scope>NUCLEOTIDE SEQUENCE</scope>
    <source>
        <strain evidence="2">IK1</strain>
    </source>
</reference>